<dbReference type="GO" id="GO:0004177">
    <property type="term" value="F:aminopeptidase activity"/>
    <property type="evidence" value="ECO:0007669"/>
    <property type="project" value="UniProtKB-KW"/>
</dbReference>
<dbReference type="PANTHER" id="PTHR43763:SF6">
    <property type="entry name" value="XAA-PRO AMINOPEPTIDASE 1"/>
    <property type="match status" value="1"/>
</dbReference>
<dbReference type="Pfam" id="PF01321">
    <property type="entry name" value="Creatinase_N"/>
    <property type="match status" value="1"/>
</dbReference>
<dbReference type="PANTHER" id="PTHR43763">
    <property type="entry name" value="XAA-PRO AMINOPEPTIDASE 1"/>
    <property type="match status" value="1"/>
</dbReference>
<comment type="similarity">
    <text evidence="1">Belongs to the peptidase M24B family.</text>
</comment>
<comment type="caution">
    <text evidence="7">The sequence shown here is derived from an EMBL/GenBank/DDBJ whole genome shotgun (WGS) entry which is preliminary data.</text>
</comment>
<feature type="domain" description="Peptidase M24" evidence="4">
    <location>
        <begin position="316"/>
        <end position="534"/>
    </location>
</feature>
<keyword evidence="7" id="KW-0645">Protease</keyword>
<dbReference type="InterPro" id="IPR000994">
    <property type="entry name" value="Pept_M24"/>
</dbReference>
<dbReference type="InterPro" id="IPR050422">
    <property type="entry name" value="X-Pro_aminopeptidase_P"/>
</dbReference>
<dbReference type="InterPro" id="IPR000587">
    <property type="entry name" value="Creatinase_N"/>
</dbReference>
<gene>
    <name evidence="7" type="ORF">IAB93_02930</name>
</gene>
<dbReference type="InterPro" id="IPR029149">
    <property type="entry name" value="Creatin/AminoP/Spt16_N"/>
</dbReference>
<keyword evidence="2" id="KW-0479">Metal-binding</keyword>
<evidence type="ECO:0000313" key="7">
    <source>
        <dbReference type="EMBL" id="MBO8464934.1"/>
    </source>
</evidence>
<dbReference type="Gene3D" id="3.40.350.10">
    <property type="entry name" value="Creatinase/prolidase N-terminal domain"/>
    <property type="match status" value="2"/>
</dbReference>
<dbReference type="GO" id="GO:0005737">
    <property type="term" value="C:cytoplasm"/>
    <property type="evidence" value="ECO:0007669"/>
    <property type="project" value="UniProtKB-ARBA"/>
</dbReference>
<feature type="domain" description="Creatinase N-terminal" evidence="5">
    <location>
        <begin position="7"/>
        <end position="125"/>
    </location>
</feature>
<dbReference type="SUPFAM" id="SSF53092">
    <property type="entry name" value="Creatinase/prolidase N-terminal domain"/>
    <property type="match status" value="1"/>
</dbReference>
<dbReference type="Pfam" id="PF00557">
    <property type="entry name" value="Peptidase_M24"/>
    <property type="match status" value="1"/>
</dbReference>
<dbReference type="SUPFAM" id="SSF55920">
    <property type="entry name" value="Creatinase/aminopeptidase"/>
    <property type="match status" value="1"/>
</dbReference>
<reference evidence="7" key="2">
    <citation type="journal article" date="2021" name="PeerJ">
        <title>Extensive microbial diversity within the chicken gut microbiome revealed by metagenomics and culture.</title>
        <authorList>
            <person name="Gilroy R."/>
            <person name="Ravi A."/>
            <person name="Getino M."/>
            <person name="Pursley I."/>
            <person name="Horton D.L."/>
            <person name="Alikhan N.F."/>
            <person name="Baker D."/>
            <person name="Gharbi K."/>
            <person name="Hall N."/>
            <person name="Watson M."/>
            <person name="Adriaenssens E.M."/>
            <person name="Foster-Nyarko E."/>
            <person name="Jarju S."/>
            <person name="Secka A."/>
            <person name="Antonio M."/>
            <person name="Oren A."/>
            <person name="Chaudhuri R.R."/>
            <person name="La Ragione R."/>
            <person name="Hildebrand F."/>
            <person name="Pallen M.J."/>
        </authorList>
    </citation>
    <scope>NUCLEOTIDE SEQUENCE</scope>
    <source>
        <strain evidence="7">10037</strain>
    </source>
</reference>
<dbReference type="AlphaFoldDB" id="A0A9D9I472"/>
<proteinExistence type="inferred from homology"/>
<evidence type="ECO:0000259" key="6">
    <source>
        <dbReference type="Pfam" id="PF16188"/>
    </source>
</evidence>
<dbReference type="Gene3D" id="3.90.230.10">
    <property type="entry name" value="Creatinase/methionine aminopeptidase superfamily"/>
    <property type="match status" value="1"/>
</dbReference>
<feature type="domain" description="Peptidase M24 C-terminal" evidence="6">
    <location>
        <begin position="542"/>
        <end position="602"/>
    </location>
</feature>
<evidence type="ECO:0000313" key="8">
    <source>
        <dbReference type="Proteomes" id="UP000823597"/>
    </source>
</evidence>
<dbReference type="InterPro" id="IPR032416">
    <property type="entry name" value="Peptidase_M24_C"/>
</dbReference>
<evidence type="ECO:0000259" key="5">
    <source>
        <dbReference type="Pfam" id="PF01321"/>
    </source>
</evidence>
<keyword evidence="3" id="KW-0378">Hydrolase</keyword>
<evidence type="ECO:0000256" key="3">
    <source>
        <dbReference type="ARBA" id="ARBA00022801"/>
    </source>
</evidence>
<organism evidence="7 8">
    <name type="scientific">Candidatus Merdivivens pullistercoris</name>
    <dbReference type="NCBI Taxonomy" id="2840873"/>
    <lineage>
        <taxon>Bacteria</taxon>
        <taxon>Pseudomonadati</taxon>
        <taxon>Bacteroidota</taxon>
        <taxon>Bacteroidia</taxon>
        <taxon>Bacteroidales</taxon>
        <taxon>Muribaculaceae</taxon>
        <taxon>Muribaculaceae incertae sedis</taxon>
        <taxon>Candidatus Merdivivens</taxon>
    </lineage>
</organism>
<evidence type="ECO:0000259" key="4">
    <source>
        <dbReference type="Pfam" id="PF00557"/>
    </source>
</evidence>
<dbReference type="GO" id="GO:0046872">
    <property type="term" value="F:metal ion binding"/>
    <property type="evidence" value="ECO:0007669"/>
    <property type="project" value="UniProtKB-KW"/>
</dbReference>
<dbReference type="EMBL" id="JADIME010000033">
    <property type="protein sequence ID" value="MBO8464934.1"/>
    <property type="molecule type" value="Genomic_DNA"/>
</dbReference>
<accession>A0A9D9I472</accession>
<keyword evidence="7" id="KW-0031">Aminopeptidase</keyword>
<dbReference type="FunFam" id="3.90.230.10:FF:000009">
    <property type="entry name" value="xaa-Pro aminopeptidase 2"/>
    <property type="match status" value="1"/>
</dbReference>
<dbReference type="InterPro" id="IPR036005">
    <property type="entry name" value="Creatinase/aminopeptidase-like"/>
</dbReference>
<dbReference type="Proteomes" id="UP000823597">
    <property type="component" value="Unassembled WGS sequence"/>
</dbReference>
<protein>
    <submittedName>
        <fullName evidence="7">Aminopeptidase P family N-terminal domain-containing protein</fullName>
    </submittedName>
</protein>
<dbReference type="Pfam" id="PF16189">
    <property type="entry name" value="Creatinase_N_2"/>
    <property type="match status" value="1"/>
</dbReference>
<evidence type="ECO:0000256" key="2">
    <source>
        <dbReference type="ARBA" id="ARBA00022723"/>
    </source>
</evidence>
<name>A0A9D9I472_9BACT</name>
<sequence length="602" mass="66925">MDTKVKIDTLRKLMKDRGWDAAVISGGDPHSDEYVPERWQARKWLSGFTGSAGDIVVTYGHAGLWTDGRYFIQASKELEGSGIEIHKTRIPGAIGIPEWLGMEASKKPGFKIGIDGLTVNSHDALEIIKNISPHGGSIDDAPDFITEIWHDRPEYPQAGAGILADKYAGRTRSEKLSWLRGKISEAGCGAMLLSSLDEIAWLLNIRGGDIAYNPLLLSYMVVTENRCMLFTESCKFSGNDLETLCKDGIEILPYDSIDHEIVLRAKEGGKMLIDGQTLNYHLYGNILQSFGHERVCDSLSPVPLEKAVKNKTEIKGMKKAALMDGIALTKFFIWLNGQMKLVKKGKTLISEADAAEKLNELRKSTGALDESFATISAYGKNAALPHYSAIKGKCSYLEPKGLYLVDSGGQYPYGTTDITRTIPLGPTSKREKRDYTLVLKGMISLALSVFPHGTAGTNIDALARNPLWQHRLDFGHGTGHGVGHRLCVHEGPQAIRHNWIDCPILPGMITSDEPGLYIEGEYGIRHENLLLCKEAGKNSCGEWLCFETVTYTYIDTSSVHKSLLSKDEIKWLNRYNSMVYSKLHSFLDKDERKWLEKRCRPI</sequence>
<evidence type="ECO:0000256" key="1">
    <source>
        <dbReference type="ARBA" id="ARBA00008766"/>
    </source>
</evidence>
<dbReference type="Pfam" id="PF16188">
    <property type="entry name" value="Peptidase_M24_C"/>
    <property type="match status" value="1"/>
</dbReference>
<reference evidence="7" key="1">
    <citation type="submission" date="2020-10" db="EMBL/GenBank/DDBJ databases">
        <authorList>
            <person name="Gilroy R."/>
        </authorList>
    </citation>
    <scope>NUCLEOTIDE SEQUENCE</scope>
    <source>
        <strain evidence="7">10037</strain>
    </source>
</reference>